<protein>
    <submittedName>
        <fullName evidence="1">Uncharacterized protein</fullName>
    </submittedName>
</protein>
<proteinExistence type="predicted"/>
<keyword evidence="2" id="KW-1185">Reference proteome</keyword>
<reference evidence="1" key="1">
    <citation type="submission" date="2019-10" db="EMBL/GenBank/DDBJ databases">
        <authorList>
            <person name="Paulsen S."/>
        </authorList>
    </citation>
    <scope>NUCLEOTIDE SEQUENCE</scope>
    <source>
        <strain evidence="1">S4498</strain>
    </source>
</reference>
<evidence type="ECO:0000313" key="1">
    <source>
        <dbReference type="EMBL" id="NKC20407.1"/>
    </source>
</evidence>
<name>A0A8T6YUB0_9GAMM</name>
<accession>A0A8T6YUB0</accession>
<sequence>MKIKLKKREMKTLSASSSGIKAQQTMLVAGGIKEQVASDYSWTVVTSHISDCPINIR</sequence>
<gene>
    <name evidence="1" type="ORF">CWC29_016545</name>
</gene>
<organism evidence="1 2">
    <name type="scientific">Pseudoalteromonas galatheae</name>
    <dbReference type="NCBI Taxonomy" id="579562"/>
    <lineage>
        <taxon>Bacteria</taxon>
        <taxon>Pseudomonadati</taxon>
        <taxon>Pseudomonadota</taxon>
        <taxon>Gammaproteobacteria</taxon>
        <taxon>Alteromonadales</taxon>
        <taxon>Pseudoalteromonadaceae</taxon>
        <taxon>Pseudoalteromonas</taxon>
    </lineage>
</organism>
<dbReference type="AlphaFoldDB" id="A0A8T6YUB0"/>
<dbReference type="RefSeq" id="WP_138524557.1">
    <property type="nucleotide sequence ID" value="NZ_CAXNSI010000002.1"/>
</dbReference>
<dbReference type="Proteomes" id="UP000307537">
    <property type="component" value="Unassembled WGS sequence"/>
</dbReference>
<evidence type="ECO:0000313" key="2">
    <source>
        <dbReference type="Proteomes" id="UP000307537"/>
    </source>
</evidence>
<dbReference type="EMBL" id="PNCO02000001">
    <property type="protein sequence ID" value="NKC20407.1"/>
    <property type="molecule type" value="Genomic_DNA"/>
</dbReference>
<comment type="caution">
    <text evidence="1">The sequence shown here is derived from an EMBL/GenBank/DDBJ whole genome shotgun (WGS) entry which is preliminary data.</text>
</comment>